<dbReference type="RefSeq" id="XP_030369905.1">
    <property type="nucleotide sequence ID" value="XM_030514045.1"/>
</dbReference>
<keyword evidence="12" id="KW-1185">Reference proteome</keyword>
<dbReference type="Pfam" id="PF00089">
    <property type="entry name" value="Trypsin"/>
    <property type="match status" value="1"/>
</dbReference>
<dbReference type="GO" id="GO:0004252">
    <property type="term" value="F:serine-type endopeptidase activity"/>
    <property type="evidence" value="ECO:0007669"/>
    <property type="project" value="InterPro"/>
</dbReference>
<dbReference type="FunFam" id="2.40.10.10:FF:000015">
    <property type="entry name" value="Atrial natriuretic peptide-converting enzyme"/>
    <property type="match status" value="1"/>
</dbReference>
<evidence type="ECO:0000256" key="7">
    <source>
        <dbReference type="ARBA" id="ARBA00024195"/>
    </source>
</evidence>
<dbReference type="InterPro" id="IPR018114">
    <property type="entry name" value="TRYPSIN_HIS"/>
</dbReference>
<evidence type="ECO:0000256" key="9">
    <source>
        <dbReference type="SAM" id="SignalP"/>
    </source>
</evidence>
<dbReference type="PANTHER" id="PTHR24256">
    <property type="entry name" value="TRYPTASE-RELATED"/>
    <property type="match status" value="1"/>
</dbReference>
<dbReference type="InterPro" id="IPR000859">
    <property type="entry name" value="CUB_dom"/>
</dbReference>
<dbReference type="InterPro" id="IPR043504">
    <property type="entry name" value="Peptidase_S1_PA_chymotrypsin"/>
</dbReference>
<feature type="chain" id="PRO_5026907430" evidence="9">
    <location>
        <begin position="23"/>
        <end position="403"/>
    </location>
</feature>
<sequence length="403" mass="44113">MSSNYLITLCGLVVLLVQLTASAYFAGCDNTYQLQPGLSYVESPYYPNNYPAGTSCRYKFVAPLDYYIKIQCNVNLPSTNGQCSTDNFYLDNEGDLLMRGSENFCGTGSFSRESLFTELVLAYISDSYSSGNFKCTLDVQPQPCSCGWSINMRIANGQQASINEFPSMVALKNRQSNQPSFCGGVIVSHRHIVSAAHCVLQIAQPSDVIAIVGTNNLQNPSSSRYYAQYNIMQILRHEQYQNDPEVVNDIAVLITSTTIKWTRGSGPVCLPPTGTTNDFTYSNVDVIGWGTLFFAGPTSATLQKITLMVVDNQVCQTEYNGIATINSGQICTYDVSGNARDSCQYDSGGPVIFKQPRHYLAGVISFGKDCAAGSYPMGVNTRITSYVPWIRNKIGNSNCVVSM</sequence>
<dbReference type="GO" id="GO:0006508">
    <property type="term" value="P:proteolysis"/>
    <property type="evidence" value="ECO:0007669"/>
    <property type="project" value="UniProtKB-KW"/>
</dbReference>
<evidence type="ECO:0000256" key="4">
    <source>
        <dbReference type="ARBA" id="ARBA00022801"/>
    </source>
</evidence>
<dbReference type="GeneID" id="115620677"/>
<dbReference type="InterPro" id="IPR001254">
    <property type="entry name" value="Trypsin_dom"/>
</dbReference>
<evidence type="ECO:0000259" key="10">
    <source>
        <dbReference type="PROSITE" id="PS01180"/>
    </source>
</evidence>
<dbReference type="InterPro" id="IPR035914">
    <property type="entry name" value="Sperma_CUB_dom_sf"/>
</dbReference>
<comment type="subcellular location">
    <subcellularLocation>
        <location evidence="1">Secreted</location>
    </subcellularLocation>
</comment>
<dbReference type="CDD" id="cd00190">
    <property type="entry name" value="Tryp_SPc"/>
    <property type="match status" value="1"/>
</dbReference>
<feature type="domain" description="CUB" evidence="10">
    <location>
        <begin position="28"/>
        <end position="140"/>
    </location>
</feature>
<comment type="caution">
    <text evidence="8">Lacks conserved residue(s) required for the propagation of feature annotation.</text>
</comment>
<evidence type="ECO:0000313" key="12">
    <source>
        <dbReference type="Proteomes" id="UP000504634"/>
    </source>
</evidence>
<proteinExistence type="inferred from homology"/>
<dbReference type="OrthoDB" id="6380398at2759"/>
<evidence type="ECO:0000256" key="8">
    <source>
        <dbReference type="PROSITE-ProRule" id="PRU00059"/>
    </source>
</evidence>
<comment type="similarity">
    <text evidence="7">Belongs to the peptidase S1 family. CLIP subfamily.</text>
</comment>
<keyword evidence="3 13" id="KW-0645">Protease</keyword>
<reference evidence="13" key="1">
    <citation type="submission" date="2025-08" db="UniProtKB">
        <authorList>
            <consortium name="RefSeq"/>
        </authorList>
    </citation>
    <scope>IDENTIFICATION</scope>
    <source>
        <strain evidence="13">11010-0011.00</strain>
        <tissue evidence="13">Whole body</tissue>
    </source>
</reference>
<evidence type="ECO:0000256" key="2">
    <source>
        <dbReference type="ARBA" id="ARBA00022525"/>
    </source>
</evidence>
<evidence type="ECO:0000256" key="3">
    <source>
        <dbReference type="ARBA" id="ARBA00022670"/>
    </source>
</evidence>
<dbReference type="GO" id="GO:0050832">
    <property type="term" value="P:defense response to fungus"/>
    <property type="evidence" value="ECO:0007669"/>
    <property type="project" value="UniProtKB-ARBA"/>
</dbReference>
<dbReference type="GO" id="GO:0035008">
    <property type="term" value="P:positive regulation of melanization defense response"/>
    <property type="evidence" value="ECO:0007669"/>
    <property type="project" value="UniProtKB-ARBA"/>
</dbReference>
<protein>
    <submittedName>
        <fullName evidence="13">Venom serine protease</fullName>
    </submittedName>
</protein>
<dbReference type="Gene3D" id="2.60.120.290">
    <property type="entry name" value="Spermadhesin, CUB domain"/>
    <property type="match status" value="1"/>
</dbReference>
<feature type="domain" description="Peptidase S1" evidence="11">
    <location>
        <begin position="154"/>
        <end position="395"/>
    </location>
</feature>
<dbReference type="PRINTS" id="PR00722">
    <property type="entry name" value="CHYMOTRYPSIN"/>
</dbReference>
<dbReference type="PROSITE" id="PS50240">
    <property type="entry name" value="TRYPSIN_DOM"/>
    <property type="match status" value="1"/>
</dbReference>
<keyword evidence="4" id="KW-0378">Hydrolase</keyword>
<dbReference type="GO" id="GO:0005576">
    <property type="term" value="C:extracellular region"/>
    <property type="evidence" value="ECO:0007669"/>
    <property type="project" value="UniProtKB-SubCell"/>
</dbReference>
<accession>A0A6J2T3T0</accession>
<keyword evidence="9" id="KW-0732">Signal</keyword>
<dbReference type="SUPFAM" id="SSF49854">
    <property type="entry name" value="Spermadhesin, CUB domain"/>
    <property type="match status" value="1"/>
</dbReference>
<evidence type="ECO:0000256" key="6">
    <source>
        <dbReference type="ARBA" id="ARBA00023157"/>
    </source>
</evidence>
<feature type="signal peptide" evidence="9">
    <location>
        <begin position="1"/>
        <end position="22"/>
    </location>
</feature>
<dbReference type="InterPro" id="IPR009003">
    <property type="entry name" value="Peptidase_S1_PA"/>
</dbReference>
<gene>
    <name evidence="13" type="primary">LOC115620677</name>
</gene>
<dbReference type="GO" id="GO:0160032">
    <property type="term" value="P:Toll receptor ligand protein activation cascade"/>
    <property type="evidence" value="ECO:0007669"/>
    <property type="project" value="UniProtKB-ARBA"/>
</dbReference>
<evidence type="ECO:0000256" key="1">
    <source>
        <dbReference type="ARBA" id="ARBA00004613"/>
    </source>
</evidence>
<evidence type="ECO:0000259" key="11">
    <source>
        <dbReference type="PROSITE" id="PS50240"/>
    </source>
</evidence>
<dbReference type="Pfam" id="PF00431">
    <property type="entry name" value="CUB"/>
    <property type="match status" value="1"/>
</dbReference>
<name>A0A6J2T3T0_DROLE</name>
<dbReference type="AlphaFoldDB" id="A0A6J2T3T0"/>
<dbReference type="InterPro" id="IPR001314">
    <property type="entry name" value="Peptidase_S1A"/>
</dbReference>
<keyword evidence="5" id="KW-0720">Serine protease</keyword>
<organism evidence="12 13">
    <name type="scientific">Drosophila lebanonensis</name>
    <name type="common">Fruit fly</name>
    <name type="synonym">Scaptodrosophila lebanonensis</name>
    <dbReference type="NCBI Taxonomy" id="7225"/>
    <lineage>
        <taxon>Eukaryota</taxon>
        <taxon>Metazoa</taxon>
        <taxon>Ecdysozoa</taxon>
        <taxon>Arthropoda</taxon>
        <taxon>Hexapoda</taxon>
        <taxon>Insecta</taxon>
        <taxon>Pterygota</taxon>
        <taxon>Neoptera</taxon>
        <taxon>Endopterygota</taxon>
        <taxon>Diptera</taxon>
        <taxon>Brachycera</taxon>
        <taxon>Muscomorpha</taxon>
        <taxon>Ephydroidea</taxon>
        <taxon>Drosophilidae</taxon>
        <taxon>Scaptodrosophila</taxon>
    </lineage>
</organism>
<dbReference type="Gene3D" id="2.40.10.10">
    <property type="entry name" value="Trypsin-like serine proteases"/>
    <property type="match status" value="1"/>
</dbReference>
<dbReference type="SUPFAM" id="SSF50494">
    <property type="entry name" value="Trypsin-like serine proteases"/>
    <property type="match status" value="1"/>
</dbReference>
<evidence type="ECO:0000256" key="5">
    <source>
        <dbReference type="ARBA" id="ARBA00022825"/>
    </source>
</evidence>
<evidence type="ECO:0000313" key="13">
    <source>
        <dbReference type="RefSeq" id="XP_030369905.1"/>
    </source>
</evidence>
<dbReference type="PROSITE" id="PS01180">
    <property type="entry name" value="CUB"/>
    <property type="match status" value="1"/>
</dbReference>
<keyword evidence="2" id="KW-0964">Secreted</keyword>
<dbReference type="InterPro" id="IPR051487">
    <property type="entry name" value="Ser/Thr_Proteases_Immune/Dev"/>
</dbReference>
<dbReference type="PROSITE" id="PS00134">
    <property type="entry name" value="TRYPSIN_HIS"/>
    <property type="match status" value="1"/>
</dbReference>
<dbReference type="SMART" id="SM00020">
    <property type="entry name" value="Tryp_SPc"/>
    <property type="match status" value="1"/>
</dbReference>
<dbReference type="Proteomes" id="UP000504634">
    <property type="component" value="Unplaced"/>
</dbReference>
<keyword evidence="6" id="KW-1015">Disulfide bond</keyword>